<dbReference type="InterPro" id="IPR055621">
    <property type="entry name" value="DUF7197"/>
</dbReference>
<feature type="region of interest" description="Disordered" evidence="1">
    <location>
        <begin position="146"/>
        <end position="170"/>
    </location>
</feature>
<name>A0A6C0H627_9ZZZZ</name>
<sequence>MSKIESRNEILLVKLEDYYKDSDKKEEMFRYITNHYGISLRLIDWCVTNFSKNNKISYNINTINGTKRVVIYDEYKNKLKSYSKQLFDPFCRHVRIKFHYKDNIYFETTLGQLNFFKWILEDEIDKYLRENYKEIEKDMNSKNLLSKKRIESDPDNKNKTRKKKDENIKK</sequence>
<proteinExistence type="predicted"/>
<feature type="compositionally biased region" description="Basic and acidic residues" evidence="1">
    <location>
        <begin position="148"/>
        <end position="170"/>
    </location>
</feature>
<dbReference type="EMBL" id="MN739886">
    <property type="protein sequence ID" value="QHT76008.1"/>
    <property type="molecule type" value="Genomic_DNA"/>
</dbReference>
<evidence type="ECO:0000256" key="1">
    <source>
        <dbReference type="SAM" id="MobiDB-lite"/>
    </source>
</evidence>
<dbReference type="AlphaFoldDB" id="A0A6C0H627"/>
<dbReference type="Pfam" id="PF23827">
    <property type="entry name" value="DUF7197"/>
    <property type="match status" value="1"/>
</dbReference>
<accession>A0A6C0H627</accession>
<protein>
    <submittedName>
        <fullName evidence="2">Uncharacterized protein</fullName>
    </submittedName>
</protein>
<organism evidence="2">
    <name type="scientific">viral metagenome</name>
    <dbReference type="NCBI Taxonomy" id="1070528"/>
    <lineage>
        <taxon>unclassified sequences</taxon>
        <taxon>metagenomes</taxon>
        <taxon>organismal metagenomes</taxon>
    </lineage>
</organism>
<evidence type="ECO:0000313" key="2">
    <source>
        <dbReference type="EMBL" id="QHT76008.1"/>
    </source>
</evidence>
<reference evidence="2" key="1">
    <citation type="journal article" date="2020" name="Nature">
        <title>Giant virus diversity and host interactions through global metagenomics.</title>
        <authorList>
            <person name="Schulz F."/>
            <person name="Roux S."/>
            <person name="Paez-Espino D."/>
            <person name="Jungbluth S."/>
            <person name="Walsh D.A."/>
            <person name="Denef V.J."/>
            <person name="McMahon K.D."/>
            <person name="Konstantinidis K.T."/>
            <person name="Eloe-Fadrosh E.A."/>
            <person name="Kyrpides N.C."/>
            <person name="Woyke T."/>
        </authorList>
    </citation>
    <scope>NUCLEOTIDE SEQUENCE</scope>
    <source>
        <strain evidence="2">GVMAG-M-3300023179-71</strain>
    </source>
</reference>